<dbReference type="PANTHER" id="PTHR31973:SF187">
    <property type="entry name" value="MUTATOR TRANSPOSASE MUDRA PROTEIN"/>
    <property type="match status" value="1"/>
</dbReference>
<name>A0A6L2J020_TANCI</name>
<evidence type="ECO:0000256" key="1">
    <source>
        <dbReference type="SAM" id="MobiDB-lite"/>
    </source>
</evidence>
<feature type="compositionally biased region" description="Polar residues" evidence="1">
    <location>
        <begin position="415"/>
        <end position="434"/>
    </location>
</feature>
<accession>A0A6L2J020</accession>
<sequence>MVVPLPFTVNLYHDEIFQVNPLEYVNFESKVIDDVSFDEHNGYNILEMIYEELHPKKPVSHVDADSDVETNHPLDDVAHVTENPNPNLSGRLILEVEDPDDECVNSKFKAKQNVSYPSFNHDTPWNECKPVLGMRFKKPTIVEADVSEGKCATFEGNKPKTVDNEECETRKHGGKKGDARKVVDNEDCETSKHGSKKGDGRNAVNERVSKYRQAILDINPGSACELDTEVNDEDGKLYFKRFYVCFHGVKQGWDDLNLGDGGGISMILHGDKVLMQAIADWLLNAEHKQLFPSGYRVVEVRRVDQSFGVNLHQMKCVYNMRQLSGIPCVHAMAGHMHIRMNPDLGFDEWYFKCKWYEVYQFSINLVYGPKFWKPTSQPPLLPPLERKMLGRPKKGELDIQQKIRTMHLLGMPPHTATQSTSNTMSLPHTLSTSNTMPPPSGSNTMPPPFAPSVSNTMPSHATLGSNTSTGSNTMPSHATFTSIGPNKGNCPLILKKDIDLPKVMLLVEEVVLGVVQIAEVVQLVEVVLGVVQPAKKKNKLKLMRMTSFWEDCARKFDQVEEYIAQDKAMPKDVSAGKQPMDQDKVIIKHMAKGEEKSVFWIINEEVRESILNRKNTTYHSRRIHYFPRLRQDLCLTLKNTPYSHQQIRRVRYFGQHSEEMSYIQYVVS</sequence>
<feature type="region of interest" description="Disordered" evidence="1">
    <location>
        <begin position="157"/>
        <end position="202"/>
    </location>
</feature>
<evidence type="ECO:0000313" key="2">
    <source>
        <dbReference type="EMBL" id="GEU30333.1"/>
    </source>
</evidence>
<gene>
    <name evidence="2" type="ORF">Tci_002311</name>
</gene>
<dbReference type="AlphaFoldDB" id="A0A6L2J020"/>
<proteinExistence type="predicted"/>
<comment type="caution">
    <text evidence="2">The sequence shown here is derived from an EMBL/GenBank/DDBJ whole genome shotgun (WGS) entry which is preliminary data.</text>
</comment>
<feature type="region of interest" description="Disordered" evidence="1">
    <location>
        <begin position="411"/>
        <end position="442"/>
    </location>
</feature>
<dbReference type="PANTHER" id="PTHR31973">
    <property type="entry name" value="POLYPROTEIN, PUTATIVE-RELATED"/>
    <property type="match status" value="1"/>
</dbReference>
<organism evidence="2">
    <name type="scientific">Tanacetum cinerariifolium</name>
    <name type="common">Dalmatian daisy</name>
    <name type="synonym">Chrysanthemum cinerariifolium</name>
    <dbReference type="NCBI Taxonomy" id="118510"/>
    <lineage>
        <taxon>Eukaryota</taxon>
        <taxon>Viridiplantae</taxon>
        <taxon>Streptophyta</taxon>
        <taxon>Embryophyta</taxon>
        <taxon>Tracheophyta</taxon>
        <taxon>Spermatophyta</taxon>
        <taxon>Magnoliopsida</taxon>
        <taxon>eudicotyledons</taxon>
        <taxon>Gunneridae</taxon>
        <taxon>Pentapetalae</taxon>
        <taxon>asterids</taxon>
        <taxon>campanulids</taxon>
        <taxon>Asterales</taxon>
        <taxon>Asteraceae</taxon>
        <taxon>Asteroideae</taxon>
        <taxon>Anthemideae</taxon>
        <taxon>Anthemidinae</taxon>
        <taxon>Tanacetum</taxon>
    </lineage>
</organism>
<evidence type="ECO:0008006" key="3">
    <source>
        <dbReference type="Google" id="ProtNLM"/>
    </source>
</evidence>
<protein>
    <recommendedName>
        <fullName evidence="3">Zinc finger PMZ-type domain-containing protein</fullName>
    </recommendedName>
</protein>
<reference evidence="2" key="1">
    <citation type="journal article" date="2019" name="Sci. Rep.">
        <title>Draft genome of Tanacetum cinerariifolium, the natural source of mosquito coil.</title>
        <authorList>
            <person name="Yamashiro T."/>
            <person name="Shiraishi A."/>
            <person name="Satake H."/>
            <person name="Nakayama K."/>
        </authorList>
    </citation>
    <scope>NUCLEOTIDE SEQUENCE</scope>
</reference>
<feature type="compositionally biased region" description="Basic and acidic residues" evidence="1">
    <location>
        <begin position="157"/>
        <end position="200"/>
    </location>
</feature>
<dbReference type="EMBL" id="BKCJ010000148">
    <property type="protein sequence ID" value="GEU30333.1"/>
    <property type="molecule type" value="Genomic_DNA"/>
</dbReference>